<name>S5TVV2_9GAMM</name>
<evidence type="ECO:0000313" key="4">
    <source>
        <dbReference type="Proteomes" id="UP000015380"/>
    </source>
</evidence>
<dbReference type="KEGG" id="cza:CYCME_0802"/>
<reference evidence="3 4" key="1">
    <citation type="submission" date="2013-05" db="EMBL/GenBank/DDBJ databases">
        <title>Between feast and famine: a lifestyle of most important marine PAH-degrading bacterium Cycloclasticus sp. 7ME.</title>
        <authorList>
            <person name="Yakimov M.M."/>
            <person name="Messina E."/>
            <person name="Genovese M."/>
            <person name="Denaro R."/>
            <person name="Crisafi F."/>
            <person name="Russo D."/>
            <person name="Cappello S."/>
            <person name="Santisi S."/>
            <person name="Smedile F."/>
            <person name="Golyshina O.V."/>
            <person name="Tran H."/>
            <person name="Pieper D.H."/>
            <person name="Golyshin P.N."/>
            <person name="Giuliano L."/>
        </authorList>
    </citation>
    <scope>NUCLEOTIDE SEQUENCE [LARGE SCALE GENOMIC DNA]</scope>
    <source>
        <strain evidence="3 4">78-ME</strain>
    </source>
</reference>
<dbReference type="PANTHER" id="PTHR21043:SF0">
    <property type="entry name" value="MITOCHONDRIAL ASSEMBLY OF RIBOSOMAL LARGE SUBUNIT PROTEIN 1"/>
    <property type="match status" value="1"/>
</dbReference>
<dbReference type="Pfam" id="PF02410">
    <property type="entry name" value="RsfS"/>
    <property type="match status" value="1"/>
</dbReference>
<organism evidence="3 4">
    <name type="scientific">Cycloclasticus zancles 78-ME</name>
    <dbReference type="NCBI Taxonomy" id="1198232"/>
    <lineage>
        <taxon>Bacteria</taxon>
        <taxon>Pseudomonadati</taxon>
        <taxon>Pseudomonadota</taxon>
        <taxon>Gammaproteobacteria</taxon>
        <taxon>Thiotrichales</taxon>
        <taxon>Piscirickettsiaceae</taxon>
        <taxon>Cycloclasticus</taxon>
    </lineage>
</organism>
<dbReference type="InterPro" id="IPR004394">
    <property type="entry name" value="Iojap/RsfS/C7orf30"/>
</dbReference>
<accession>S5TVV2</accession>
<dbReference type="PATRIC" id="fig|1198232.3.peg.803"/>
<dbReference type="GO" id="GO:0043023">
    <property type="term" value="F:ribosomal large subunit binding"/>
    <property type="evidence" value="ECO:0007669"/>
    <property type="project" value="TreeGrafter"/>
</dbReference>
<dbReference type="HOGENOM" id="CLU_092688_6_1_6"/>
<keyword evidence="2" id="KW-0963">Cytoplasm</keyword>
<comment type="subcellular location">
    <subcellularLocation>
        <location evidence="2">Cytoplasm</location>
    </subcellularLocation>
</comment>
<dbReference type="SUPFAM" id="SSF81301">
    <property type="entry name" value="Nucleotidyltransferase"/>
    <property type="match status" value="1"/>
</dbReference>
<comment type="similarity">
    <text evidence="1 2">Belongs to the Iojap/RsfS family.</text>
</comment>
<dbReference type="AlphaFoldDB" id="S5TVV2"/>
<dbReference type="HAMAP" id="MF_01477">
    <property type="entry name" value="Iojap_RsfS"/>
    <property type="match status" value="1"/>
</dbReference>
<comment type="subunit">
    <text evidence="2">Interacts with ribosomal protein uL14 (rplN).</text>
</comment>
<dbReference type="eggNOG" id="COG0799">
    <property type="taxonomic scope" value="Bacteria"/>
</dbReference>
<dbReference type="NCBIfam" id="TIGR00090">
    <property type="entry name" value="rsfS_iojap_ybeB"/>
    <property type="match status" value="1"/>
</dbReference>
<protein>
    <recommendedName>
        <fullName evidence="2">Ribosomal silencing factor RsfS</fullName>
    </recommendedName>
</protein>
<dbReference type="Gene3D" id="3.30.460.10">
    <property type="entry name" value="Beta Polymerase, domain 2"/>
    <property type="match status" value="1"/>
</dbReference>
<dbReference type="InterPro" id="IPR043519">
    <property type="entry name" value="NT_sf"/>
</dbReference>
<dbReference type="GO" id="GO:0090071">
    <property type="term" value="P:negative regulation of ribosome biogenesis"/>
    <property type="evidence" value="ECO:0007669"/>
    <property type="project" value="UniProtKB-UniRule"/>
</dbReference>
<dbReference type="GO" id="GO:0042256">
    <property type="term" value="P:cytosolic ribosome assembly"/>
    <property type="evidence" value="ECO:0007669"/>
    <property type="project" value="UniProtKB-UniRule"/>
</dbReference>
<keyword evidence="2" id="KW-0678">Repressor</keyword>
<keyword evidence="2" id="KW-0810">Translation regulation</keyword>
<dbReference type="PANTHER" id="PTHR21043">
    <property type="entry name" value="IOJAP SUPERFAMILY ORTHOLOG"/>
    <property type="match status" value="1"/>
</dbReference>
<gene>
    <name evidence="2" type="primary">rsfS</name>
    <name evidence="3" type="ORF">CYCME_0802</name>
</gene>
<sequence>MAQQLLTKVTEALDDKKGQHIEVIDVSGKCSFADHIVIVTGSSNRHVKSLAMEVSMVSKKHGLIPLGIEGMDAGEWVLIDLGDTIVHVMQPNIREFYQLEKLWTVETDT</sequence>
<dbReference type="EMBL" id="CP005996">
    <property type="protein sequence ID" value="AGS39138.1"/>
    <property type="molecule type" value="Genomic_DNA"/>
</dbReference>
<reference evidence="4" key="2">
    <citation type="journal article" date="2016" name="Environ. Microbiol. Rep.">
        <title>Analysis of defence systems and a conjugative IncP-1 plasmid in the marine polyaromatic hydrocarbons-degrading bacterium Cycloclasticus sp. 78-ME.</title>
        <authorList>
            <person name="Yakimov M.M."/>
            <person name="Crisafi F."/>
            <person name="Messina E."/>
            <person name="Smedile F."/>
            <person name="Lopatina A."/>
            <person name="Denaro R."/>
            <person name="Pieper D.H."/>
            <person name="Golyshin P.N."/>
            <person name="Giuliano L."/>
        </authorList>
    </citation>
    <scope>NUCLEOTIDE SEQUENCE [LARGE SCALE GENOMIC DNA]</scope>
    <source>
        <strain evidence="4">78-ME</strain>
    </source>
</reference>
<dbReference type="RefSeq" id="WP_020932194.1">
    <property type="nucleotide sequence ID" value="NC_021917.1"/>
</dbReference>
<dbReference type="Proteomes" id="UP000015380">
    <property type="component" value="Chromosome"/>
</dbReference>
<evidence type="ECO:0000313" key="3">
    <source>
        <dbReference type="EMBL" id="AGS39138.1"/>
    </source>
</evidence>
<keyword evidence="4" id="KW-1185">Reference proteome</keyword>
<evidence type="ECO:0000256" key="1">
    <source>
        <dbReference type="ARBA" id="ARBA00010574"/>
    </source>
</evidence>
<evidence type="ECO:0000256" key="2">
    <source>
        <dbReference type="HAMAP-Rule" id="MF_01477"/>
    </source>
</evidence>
<comment type="function">
    <text evidence="2">Functions as a ribosomal silencing factor. Interacts with ribosomal protein uL14 (rplN), blocking formation of intersubunit bridge B8. Prevents association of the 30S and 50S ribosomal subunits and the formation of functional ribosomes, thus repressing translation.</text>
</comment>
<proteinExistence type="inferred from homology"/>
<dbReference type="GO" id="GO:0017148">
    <property type="term" value="P:negative regulation of translation"/>
    <property type="evidence" value="ECO:0007669"/>
    <property type="project" value="UniProtKB-UniRule"/>
</dbReference>
<dbReference type="GO" id="GO:0005737">
    <property type="term" value="C:cytoplasm"/>
    <property type="evidence" value="ECO:0007669"/>
    <property type="project" value="UniProtKB-SubCell"/>
</dbReference>